<dbReference type="InterPro" id="IPR004547">
    <property type="entry name" value="Glucosamine6P_isomerase"/>
</dbReference>
<dbReference type="Pfam" id="PF01182">
    <property type="entry name" value="Glucosamine_iso"/>
    <property type="match status" value="1"/>
</dbReference>
<dbReference type="SUPFAM" id="SSF100950">
    <property type="entry name" value="NagB/RpiA/CoA transferase-like"/>
    <property type="match status" value="1"/>
</dbReference>
<dbReference type="NCBIfam" id="TIGR00502">
    <property type="entry name" value="nagB"/>
    <property type="match status" value="1"/>
</dbReference>
<evidence type="ECO:0000259" key="3">
    <source>
        <dbReference type="Pfam" id="PF01182"/>
    </source>
</evidence>
<dbReference type="OrthoDB" id="9791139at2"/>
<proteinExistence type="predicted"/>
<dbReference type="eggNOG" id="COG2120">
    <property type="taxonomic scope" value="Bacteria"/>
</dbReference>
<feature type="region of interest" description="Disordered" evidence="2">
    <location>
        <begin position="1"/>
        <end position="39"/>
    </location>
</feature>
<dbReference type="InParanoid" id="W0RJ70"/>
<evidence type="ECO:0000313" key="5">
    <source>
        <dbReference type="Proteomes" id="UP000019151"/>
    </source>
</evidence>
<dbReference type="KEGG" id="gba:J421_3607"/>
<dbReference type="GO" id="GO:0005975">
    <property type="term" value="P:carbohydrate metabolic process"/>
    <property type="evidence" value="ECO:0007669"/>
    <property type="project" value="InterPro"/>
</dbReference>
<dbReference type="NCBIfam" id="NF002557">
    <property type="entry name" value="PRK02122.1"/>
    <property type="match status" value="1"/>
</dbReference>
<dbReference type="Proteomes" id="UP000019151">
    <property type="component" value="Chromosome"/>
</dbReference>
<evidence type="ECO:0000313" key="4">
    <source>
        <dbReference type="EMBL" id="AHG91144.1"/>
    </source>
</evidence>
<gene>
    <name evidence="4" type="ORF">J421_3607</name>
</gene>
<reference evidence="4 5" key="1">
    <citation type="journal article" date="2014" name="Genome Announc.">
        <title>Genome Sequence and Methylome of Soil Bacterium Gemmatirosa kalamazoonensis KBS708T, a Member of the Rarely Cultivated Gemmatimonadetes Phylum.</title>
        <authorList>
            <person name="Debruyn J.M."/>
            <person name="Radosevich M."/>
            <person name="Wommack K.E."/>
            <person name="Polson S.W."/>
            <person name="Hauser L.J."/>
            <person name="Fawaz M.N."/>
            <person name="Korlach J."/>
            <person name="Tsai Y.C."/>
        </authorList>
    </citation>
    <scope>NUCLEOTIDE SEQUENCE [LARGE SCALE GENOMIC DNA]</scope>
    <source>
        <strain evidence="4 5">KBS708</strain>
    </source>
</reference>
<dbReference type="PANTHER" id="PTHR42892">
    <property type="entry name" value="GLUCOSAMINE-6-PHOSPHATE DEAMINASE-LIKE PROTEIN BT_0258-RELATED"/>
    <property type="match status" value="1"/>
</dbReference>
<name>W0RJ70_9BACT</name>
<keyword evidence="4" id="KW-0413">Isomerase</keyword>
<evidence type="ECO:0000256" key="2">
    <source>
        <dbReference type="SAM" id="MobiDB-lite"/>
    </source>
</evidence>
<dbReference type="eggNOG" id="COG0363">
    <property type="taxonomic scope" value="Bacteria"/>
</dbReference>
<evidence type="ECO:0000256" key="1">
    <source>
        <dbReference type="NCBIfam" id="TIGR00502"/>
    </source>
</evidence>
<dbReference type="HOGENOM" id="CLU_425041_0_0_0"/>
<dbReference type="PATRIC" id="fig|861299.3.peg.3662"/>
<dbReference type="InterPro" id="IPR037171">
    <property type="entry name" value="NagB/RpiA_transferase-like"/>
</dbReference>
<dbReference type="EC" id="3.5.99.6" evidence="1"/>
<dbReference type="InterPro" id="IPR024078">
    <property type="entry name" value="LmbE-like_dom_sf"/>
</dbReference>
<dbReference type="PANTHER" id="PTHR42892:SF1">
    <property type="entry name" value="GLUCOSAMINE-6-PHOSPHATE ISOMERASE"/>
    <property type="match status" value="1"/>
</dbReference>
<dbReference type="Gene3D" id="3.40.50.1360">
    <property type="match status" value="1"/>
</dbReference>
<dbReference type="InterPro" id="IPR052960">
    <property type="entry name" value="GlcN6P_deaminase-like"/>
</dbReference>
<dbReference type="RefSeq" id="WP_025412601.1">
    <property type="nucleotide sequence ID" value="NZ_CP007128.1"/>
</dbReference>
<dbReference type="GO" id="GO:0016853">
    <property type="term" value="F:isomerase activity"/>
    <property type="evidence" value="ECO:0007669"/>
    <property type="project" value="UniProtKB-KW"/>
</dbReference>
<dbReference type="GO" id="GO:0006046">
    <property type="term" value="P:N-acetylglucosamine catabolic process"/>
    <property type="evidence" value="ECO:0007669"/>
    <property type="project" value="UniProtKB-UniRule"/>
</dbReference>
<feature type="domain" description="Glucosamine/galactosamine-6-phosphate isomerase" evidence="3">
    <location>
        <begin position="51"/>
        <end position="273"/>
    </location>
</feature>
<dbReference type="InterPro" id="IPR006148">
    <property type="entry name" value="Glc/Gal-6P_isomerase"/>
</dbReference>
<dbReference type="AlphaFoldDB" id="W0RJ70"/>
<dbReference type="EMBL" id="CP007128">
    <property type="protein sequence ID" value="AHG91144.1"/>
    <property type="molecule type" value="Genomic_DNA"/>
</dbReference>
<dbReference type="Gene3D" id="3.40.50.10320">
    <property type="entry name" value="LmbE-like"/>
    <property type="match status" value="1"/>
</dbReference>
<keyword evidence="5" id="KW-1185">Reference proteome</keyword>
<accession>W0RJ70</accession>
<sequence>MTHTVPSAAPRRAAGTATEARDPDRGRGPSRLGGGVNNTSRERIPTLVLADHDAIAREVANRIDALIRERQAAGQRTVLGLATGSTPIGVYRELIRRHRDEGLSFRDVVTFNLDEYYPMAKDSIHSYHRYMWENLFAHIDIDPKNVHIPPGDIPREEVSEACAEYEAEIRRMGGIDFQLLGIGKTGHIGFNEPGSGADSRTRLVHLDNITRKDAAADFFGEENVPREAVTMGVATILDAKEIAILATGEHKAAIVRRAVEGEIDHAVAATFLQRHPATTFFVDEPAAADLTRVATPWLLDEVEWTEALMVRAVTWLSLTVGNGILKLTQRDYSDNALSSLVARYGSPGEVNGAVFNLLGAKIRGKSKLPRGKKIVCFSPHPDDDVISMGGILYKLAQNGNDMTVAYMTSGNIAVFDHEVRRYVDFLLRLDRERHVGSPELRSFADRVYECLAKKKPGDVDIPEVQDTKRVIREAEAVSGIEVMGLSKANARFLNLPFYQTGKVRKDPIGPADVKIVRELLEESEPDLIFVAGDLSDPHGTHRMCKEAIDLALGELRNAGAKLPEVWLYRGAWQEWPVTEATVLVPMSQEELEVKIQAIFKHQSQKDSAPFPGQDEREFWQRVDQRNKDTAATLNRLGLAEYFAMEAYVIAG</sequence>
<organism evidence="4 5">
    <name type="scientific">Gemmatirosa kalamazoonensis</name>
    <dbReference type="NCBI Taxonomy" id="861299"/>
    <lineage>
        <taxon>Bacteria</taxon>
        <taxon>Pseudomonadati</taxon>
        <taxon>Gemmatimonadota</taxon>
        <taxon>Gemmatimonadia</taxon>
        <taxon>Gemmatimonadales</taxon>
        <taxon>Gemmatimonadaceae</taxon>
        <taxon>Gemmatirosa</taxon>
    </lineage>
</organism>
<dbReference type="GO" id="GO:0004342">
    <property type="term" value="F:glucosamine-6-phosphate deaminase activity"/>
    <property type="evidence" value="ECO:0007669"/>
    <property type="project" value="UniProtKB-UniRule"/>
</dbReference>
<protein>
    <recommendedName>
        <fullName evidence="1">Glucosamine-6-phosphate deaminase</fullName>
        <ecNumber evidence="1">3.5.99.6</ecNumber>
    </recommendedName>
</protein>
<dbReference type="InterPro" id="IPR003737">
    <property type="entry name" value="GlcNAc_PI_deacetylase-related"/>
</dbReference>
<dbReference type="STRING" id="861299.J421_3607"/>
<dbReference type="SUPFAM" id="SSF102588">
    <property type="entry name" value="LmbE-like"/>
    <property type="match status" value="1"/>
</dbReference>
<dbReference type="Pfam" id="PF02585">
    <property type="entry name" value="PIG-L"/>
    <property type="match status" value="1"/>
</dbReference>
<dbReference type="CDD" id="cd01399">
    <property type="entry name" value="GlcN6P_deaminase"/>
    <property type="match status" value="1"/>
</dbReference>